<feature type="region of interest" description="Disordered" evidence="1">
    <location>
        <begin position="172"/>
        <end position="253"/>
    </location>
</feature>
<feature type="domain" description="Flagellar hook-length control protein-like C-terminal" evidence="2">
    <location>
        <begin position="571"/>
        <end position="646"/>
    </location>
</feature>
<feature type="compositionally biased region" description="Pro residues" evidence="1">
    <location>
        <begin position="173"/>
        <end position="182"/>
    </location>
</feature>
<dbReference type="InParanoid" id="D1C164"/>
<dbReference type="OrthoDB" id="292554at2"/>
<reference evidence="3 4" key="2">
    <citation type="journal article" date="2010" name="Stand. Genomic Sci.">
        <title>Complete genome sequence of Desulfohalobium retbaense type strain (HR(100)).</title>
        <authorList>
            <person name="Spring S."/>
            <person name="Nolan M."/>
            <person name="Lapidus A."/>
            <person name="Glavina Del Rio T."/>
            <person name="Copeland A."/>
            <person name="Tice H."/>
            <person name="Cheng J.F."/>
            <person name="Lucas S."/>
            <person name="Land M."/>
            <person name="Chen F."/>
            <person name="Bruce D."/>
            <person name="Goodwin L."/>
            <person name="Pitluck S."/>
            <person name="Ivanova N."/>
            <person name="Mavromatis K."/>
            <person name="Mikhailova N."/>
            <person name="Pati A."/>
            <person name="Chen A."/>
            <person name="Palaniappan K."/>
            <person name="Hauser L."/>
            <person name="Chang Y.J."/>
            <person name="Jeffries C.D."/>
            <person name="Munk C."/>
            <person name="Kiss H."/>
            <person name="Chain P."/>
            <person name="Han C."/>
            <person name="Brettin T."/>
            <person name="Detter J.C."/>
            <person name="Schuler E."/>
            <person name="Goker M."/>
            <person name="Rohde M."/>
            <person name="Bristow J."/>
            <person name="Eisen J.A."/>
            <person name="Markowitz V."/>
            <person name="Hugenholtz P."/>
            <person name="Kyrpides N.C."/>
            <person name="Klenk H.P."/>
        </authorList>
    </citation>
    <scope>NUCLEOTIDE SEQUENCE [LARGE SCALE GENOMIC DNA]</scope>
    <source>
        <strain evidence="4">ATCC 49802 / DSM 20745 / S 6022</strain>
    </source>
</reference>
<feature type="compositionally biased region" description="Basic and acidic residues" evidence="1">
    <location>
        <begin position="130"/>
        <end position="144"/>
    </location>
</feature>
<evidence type="ECO:0000313" key="4">
    <source>
        <dbReference type="Proteomes" id="UP000002027"/>
    </source>
</evidence>
<dbReference type="Proteomes" id="UP000002027">
    <property type="component" value="Chromosome 1"/>
</dbReference>
<feature type="region of interest" description="Disordered" evidence="1">
    <location>
        <begin position="285"/>
        <end position="326"/>
    </location>
</feature>
<keyword evidence="4" id="KW-1185">Reference proteome</keyword>
<dbReference type="RefSeq" id="WP_012871028.1">
    <property type="nucleotide sequence ID" value="NC_013523.1"/>
</dbReference>
<dbReference type="HOGENOM" id="CLU_384902_0_0_0"/>
<name>D1C164_SPHTD</name>
<dbReference type="AlphaFoldDB" id="D1C164"/>
<reference evidence="4" key="1">
    <citation type="submission" date="2009-11" db="EMBL/GenBank/DDBJ databases">
        <title>The complete chromosome 1 of Sphaerobacter thermophilus DSM 20745.</title>
        <authorList>
            <person name="Lucas S."/>
            <person name="Copeland A."/>
            <person name="Lapidus A."/>
            <person name="Glavina del Rio T."/>
            <person name="Dalin E."/>
            <person name="Tice H."/>
            <person name="Bruce D."/>
            <person name="Goodwin L."/>
            <person name="Pitluck S."/>
            <person name="Kyrpides N."/>
            <person name="Mavromatis K."/>
            <person name="Ivanova N."/>
            <person name="Mikhailova N."/>
            <person name="LaButti K.M."/>
            <person name="Clum A."/>
            <person name="Sun H.I."/>
            <person name="Brettin T."/>
            <person name="Detter J.C."/>
            <person name="Han C."/>
            <person name="Larimer F."/>
            <person name="Land M."/>
            <person name="Hauser L."/>
            <person name="Markowitz V."/>
            <person name="Cheng J.F."/>
            <person name="Hugenholtz P."/>
            <person name="Woyke T."/>
            <person name="Wu D."/>
            <person name="Steenblock K."/>
            <person name="Schneider S."/>
            <person name="Pukall R."/>
            <person name="Goeker M."/>
            <person name="Klenk H.P."/>
            <person name="Eisen J.A."/>
        </authorList>
    </citation>
    <scope>NUCLEOTIDE SEQUENCE [LARGE SCALE GENOMIC DNA]</scope>
    <source>
        <strain evidence="4">ATCC 49802 / DSM 20745 / S 6022</strain>
    </source>
</reference>
<sequence length="718" mass="73105">MVSTIDSLLMGMAAVRVTGSARPALADFTALLENLLAGQGDAWLANFGAGPSASPAESDGAAPPDVQGELDSLSDLTAVLLALINRVQQEPTVPESPVGDGELPMAGLHALVRAVETDPTTQDVQPGEVELERRGHDTPADEGKPAGGTVTDEERFQAVLALLAAAMPTAAPIDPPAQPLPTAPSTSDEPAEPVVAVAPRQPAGVTVADLPSTAPDRSAPPPERAAHRGSPAPAETGTTNLPESARAATAEAGQTISLSQNTAAPAPARPAAPVNAAVTTIAPVDSGHTAQGKAATARASANRMEAPTDGIDSINGRAEPSQPGTVTAGAVSLLRIDGLNVRGSDEPVRQVVAPSTGLEAEGSKPVPTRLATTDIEAPPLAGNTGARPNHTTPSGPPPSAEPPRSVAPRPAEVTVTVPSHAVAARPALTQQAEPSDTPAPAETVDTARAPAPPAPASDQPTATEPAGSAPEPPATPRPAATGSALAGDRQVVAPVDATAGRVAPEAGTPAPAPERDDTLLRPASVEADIPPDTELRAALSDSAAAPAQGVRAAPAEPATSPAAPQVARVLERVEHMLHAGQTSIRVRLEPEWLGPVEIRVVSRPGGLEIDLIARTPEARDLLERDLGWLQQGLVENGHEVQRVRVTAPESLPDGTAGSLADQGGERGWQGHADAQAEADWRQSFRLYRLGTPERDAEGRPRAIAGQQAAPARGIDVRV</sequence>
<dbReference type="EMBL" id="CP001823">
    <property type="protein sequence ID" value="ACZ37981.1"/>
    <property type="molecule type" value="Genomic_DNA"/>
</dbReference>
<feature type="region of interest" description="Disordered" evidence="1">
    <location>
        <begin position="541"/>
        <end position="563"/>
    </location>
</feature>
<evidence type="ECO:0000256" key="1">
    <source>
        <dbReference type="SAM" id="MobiDB-lite"/>
    </source>
</evidence>
<keyword evidence="3" id="KW-0969">Cilium</keyword>
<keyword evidence="3" id="KW-0966">Cell projection</keyword>
<dbReference type="InterPro" id="IPR021136">
    <property type="entry name" value="Flagellar_hook_control-like_C"/>
</dbReference>
<organism evidence="3 4">
    <name type="scientific">Sphaerobacter thermophilus (strain ATCC 49802 / DSM 20745 / KCCM 41009 / NCIMB 13125 / S 6022)</name>
    <dbReference type="NCBI Taxonomy" id="479434"/>
    <lineage>
        <taxon>Bacteria</taxon>
        <taxon>Pseudomonadati</taxon>
        <taxon>Thermomicrobiota</taxon>
        <taxon>Thermomicrobia</taxon>
        <taxon>Sphaerobacterales</taxon>
        <taxon>Sphaerobacterineae</taxon>
        <taxon>Sphaerobacteraceae</taxon>
        <taxon>Sphaerobacter</taxon>
    </lineage>
</organism>
<keyword evidence="3" id="KW-0282">Flagellum</keyword>
<feature type="compositionally biased region" description="Low complexity" evidence="1">
    <location>
        <begin position="402"/>
        <end position="413"/>
    </location>
</feature>
<feature type="region of interest" description="Disordered" evidence="1">
    <location>
        <begin position="693"/>
        <end position="718"/>
    </location>
</feature>
<feature type="region of interest" description="Disordered" evidence="1">
    <location>
        <begin position="117"/>
        <end position="151"/>
    </location>
</feature>
<feature type="region of interest" description="Disordered" evidence="1">
    <location>
        <begin position="646"/>
        <end position="675"/>
    </location>
</feature>
<evidence type="ECO:0000313" key="3">
    <source>
        <dbReference type="EMBL" id="ACZ37981.1"/>
    </source>
</evidence>
<dbReference type="CDD" id="cd17470">
    <property type="entry name" value="T3SS_Flik_C"/>
    <property type="match status" value="1"/>
</dbReference>
<proteinExistence type="predicted"/>
<gene>
    <name evidence="3" type="ordered locus">Sthe_0543</name>
</gene>
<dbReference type="eggNOG" id="COG3144">
    <property type="taxonomic scope" value="Bacteria"/>
</dbReference>
<accession>D1C164</accession>
<dbReference type="InterPro" id="IPR038610">
    <property type="entry name" value="FliK-like_C_sf"/>
</dbReference>
<feature type="region of interest" description="Disordered" evidence="1">
    <location>
        <begin position="347"/>
        <end position="521"/>
    </location>
</feature>
<feature type="region of interest" description="Disordered" evidence="1">
    <location>
        <begin position="48"/>
        <end position="68"/>
    </location>
</feature>
<dbReference type="Pfam" id="PF02120">
    <property type="entry name" value="Flg_hook"/>
    <property type="match status" value="1"/>
</dbReference>
<dbReference type="KEGG" id="sti:Sthe_0543"/>
<dbReference type="STRING" id="479434.Sthe_0543"/>
<dbReference type="Gene3D" id="3.30.750.140">
    <property type="match status" value="1"/>
</dbReference>
<protein>
    <submittedName>
        <fullName evidence="3">Flagellar hook-length control protein</fullName>
    </submittedName>
</protein>
<evidence type="ECO:0000259" key="2">
    <source>
        <dbReference type="Pfam" id="PF02120"/>
    </source>
</evidence>